<feature type="compositionally biased region" description="Basic and acidic residues" evidence="1">
    <location>
        <begin position="22"/>
        <end position="39"/>
    </location>
</feature>
<sequence>MARIALRRGMLPQVGVRSGGLGRREPRETGENEPARPSELETAGGELAPRERREPARRREKLLIFSTEGQVPDAGASEMNSNGDAGGGDGRNRWWWMVLAVVVVRSVWVGWCGCSQDGMRKRAQRRRRDRIPVVRPVRKKGQPGGAASIWRRVSGGDLLLFGLQEPLLSSSLAALPGADTSIITEFRGLHRICPPPIPDMTGLNYGHTIATRTY</sequence>
<evidence type="ECO:0000256" key="1">
    <source>
        <dbReference type="SAM" id="MobiDB-lite"/>
    </source>
</evidence>
<reference evidence="2" key="1">
    <citation type="submission" date="2010-03" db="EMBL/GenBank/DDBJ databases">
        <title>Annotation of Blastomyces dermatitidis strain ATCC 18188.</title>
        <authorList>
            <consortium name="The Broad Institute Genome Sequencing Platform"/>
            <consortium name="Broad Institute Genome Sequencing Center for Infectious Disease."/>
            <person name="Cuomo C."/>
            <person name="Klein B."/>
            <person name="Sullivan T."/>
            <person name="Heitman J."/>
            <person name="Young S."/>
            <person name="Zeng Q."/>
            <person name="Gargeya S."/>
            <person name="Alvarado L."/>
            <person name="Berlin A.M."/>
            <person name="Chapman S.B."/>
            <person name="Chen Z."/>
            <person name="Freedman E."/>
            <person name="Gellesch M."/>
            <person name="Goldberg J."/>
            <person name="Griggs A."/>
            <person name="Gujja S."/>
            <person name="Heilman E."/>
            <person name="Heiman D."/>
            <person name="Howarth C."/>
            <person name="Mehta T."/>
            <person name="Neiman D."/>
            <person name="Pearson M."/>
            <person name="Roberts A."/>
            <person name="Saif S."/>
            <person name="Shea T."/>
            <person name="Shenoy N."/>
            <person name="Sisk P."/>
            <person name="Stolte C."/>
            <person name="Sykes S."/>
            <person name="White J."/>
            <person name="Yandava C."/>
            <person name="Haas B."/>
            <person name="Nusbaum C."/>
            <person name="Birren B."/>
        </authorList>
    </citation>
    <scope>NUCLEOTIDE SEQUENCE</scope>
    <source>
        <strain evidence="2">ATCC 18188</strain>
    </source>
</reference>
<organism evidence="2">
    <name type="scientific">Ajellomyces dermatitidis (strain ATCC 18188 / CBS 674.68)</name>
    <name type="common">Blastomyces dermatitidis</name>
    <dbReference type="NCBI Taxonomy" id="653446"/>
    <lineage>
        <taxon>Eukaryota</taxon>
        <taxon>Fungi</taxon>
        <taxon>Dikarya</taxon>
        <taxon>Ascomycota</taxon>
        <taxon>Pezizomycotina</taxon>
        <taxon>Eurotiomycetes</taxon>
        <taxon>Eurotiomycetidae</taxon>
        <taxon>Onygenales</taxon>
        <taxon>Ajellomycetaceae</taxon>
        <taxon>Blastomyces</taxon>
    </lineage>
</organism>
<dbReference type="OrthoDB" id="10662426at2759"/>
<dbReference type="AlphaFoldDB" id="A0A0J9HGA1"/>
<dbReference type="EMBL" id="GG749447">
    <property type="protein sequence ID" value="KMW68079.1"/>
    <property type="molecule type" value="Genomic_DNA"/>
</dbReference>
<name>A0A0J9HGA1_AJEDA</name>
<gene>
    <name evidence="2" type="ORF">BDDG_12566</name>
</gene>
<evidence type="ECO:0000313" key="2">
    <source>
        <dbReference type="EMBL" id="KMW68079.1"/>
    </source>
</evidence>
<feature type="region of interest" description="Disordered" evidence="1">
    <location>
        <begin position="1"/>
        <end position="55"/>
    </location>
</feature>
<proteinExistence type="predicted"/>
<dbReference type="Proteomes" id="UP000007802">
    <property type="component" value="Unassembled WGS sequence"/>
</dbReference>
<accession>A0A0J9HGA1</accession>
<protein>
    <submittedName>
        <fullName evidence="2">Uncharacterized protein</fullName>
    </submittedName>
</protein>